<dbReference type="EMBL" id="FNCW01000013">
    <property type="protein sequence ID" value="SDG98072.1"/>
    <property type="molecule type" value="Genomic_DNA"/>
</dbReference>
<keyword evidence="1" id="KW-0812">Transmembrane</keyword>
<gene>
    <name evidence="2" type="ORF">SAMN04488027_11357</name>
</gene>
<sequence length="48" mass="5692">MKITKITWIYIIAAIITIYGIVTGQFLFLLFCFPLGLFYFNKDNNKKR</sequence>
<evidence type="ECO:0000313" key="2">
    <source>
        <dbReference type="EMBL" id="SDG98072.1"/>
    </source>
</evidence>
<organism evidence="2 3">
    <name type="scientific">Psychroflexus sediminis</name>
    <dbReference type="NCBI Taxonomy" id="470826"/>
    <lineage>
        <taxon>Bacteria</taxon>
        <taxon>Pseudomonadati</taxon>
        <taxon>Bacteroidota</taxon>
        <taxon>Flavobacteriia</taxon>
        <taxon>Flavobacteriales</taxon>
        <taxon>Flavobacteriaceae</taxon>
        <taxon>Psychroflexus</taxon>
    </lineage>
</organism>
<dbReference type="AlphaFoldDB" id="A0A1G7YNE2"/>
<proteinExistence type="predicted"/>
<accession>A0A1G7YNE2</accession>
<keyword evidence="1" id="KW-0472">Membrane</keyword>
<dbReference type="Proteomes" id="UP000199296">
    <property type="component" value="Unassembled WGS sequence"/>
</dbReference>
<evidence type="ECO:0000256" key="1">
    <source>
        <dbReference type="SAM" id="Phobius"/>
    </source>
</evidence>
<protein>
    <submittedName>
        <fullName evidence="2">Uncharacterized protein</fullName>
    </submittedName>
</protein>
<evidence type="ECO:0000313" key="3">
    <source>
        <dbReference type="Proteomes" id="UP000199296"/>
    </source>
</evidence>
<name>A0A1G7YNE2_9FLAO</name>
<feature type="transmembrane region" description="Helical" evidence="1">
    <location>
        <begin position="6"/>
        <end position="39"/>
    </location>
</feature>
<dbReference type="STRING" id="470826.SAMN04488027_11357"/>
<reference evidence="2 3" key="1">
    <citation type="submission" date="2016-10" db="EMBL/GenBank/DDBJ databases">
        <authorList>
            <person name="de Groot N.N."/>
        </authorList>
    </citation>
    <scope>NUCLEOTIDE SEQUENCE [LARGE SCALE GENOMIC DNA]</scope>
    <source>
        <strain evidence="2 3">DSM 19803</strain>
    </source>
</reference>
<keyword evidence="3" id="KW-1185">Reference proteome</keyword>
<keyword evidence="1" id="KW-1133">Transmembrane helix</keyword>